<dbReference type="SUPFAM" id="SSF56176">
    <property type="entry name" value="FAD-binding/transporter-associated domain-like"/>
    <property type="match status" value="1"/>
</dbReference>
<dbReference type="InterPro" id="IPR010031">
    <property type="entry name" value="FAD_lactone_oxidase-like"/>
</dbReference>
<evidence type="ECO:0000259" key="2">
    <source>
        <dbReference type="PROSITE" id="PS51387"/>
    </source>
</evidence>
<sequence>MTIDRDHDKPWLRKHDDPRGGPFPSVPETVYPKSLEELVDLCRTRPHGVRYKAAGSHWALSDAAVSDHTFIETHDPRGRRQVLGKTLHQVVPGCLHPDLLERMKSPEFIDRYGTLCHVESGKRICQLYAELDQVDPCTDASTLGGFMKKYHGVDHFAGPWGFATLGGAGGQTIVGAFNTGTHGGDFDRGPLSDAIKAIHLVADGGRQYWIERVDERWAPQLTDDTLLTASYDRPEYGGPDNFTIIREADNHTFNAVLVSVGRFGVIYSVVVRAQPQYSLWERRRLHLWQDVRQQIGDRDGPLYTDSAPGHSEARQRFLQIAVCLTPHLNFGRNLVGVTKRWQMDLDAAPEGHAQRVGAPVNDPAAEQRNQAPVYQFAGRSFPYTPDEDHPYRSAEPSFLDRACADGSFLEGVLKQACKEVEEFVESHGAVVAAGVGAIAAAGGAGLLALLPALALTLLVLKALLDAFNSDDRLGEHLNNIKNELLDPSEPDPAKRAAGLFAWQLISYKVFEEMQGDMEFGARSYAVMDRWNYLDRSCAVNVDSVEVFFDAMDDRLVAFVDALIAFEIDQEFRGKACIGWVSLRFTGRCEALLGMQQHDTTCAIEVAGLKDVSGTQELIDYAVRLALNPNMGGVLHWGQRNDSTSADVERLFGDKSDPANGRLGAWRRELAAITDGNRLDGFSSEFTRRTGLEA</sequence>
<comment type="caution">
    <text evidence="3">The sequence shown here is derived from an EMBL/GenBank/DDBJ whole genome shotgun (WGS) entry which is preliminary data.</text>
</comment>
<evidence type="ECO:0000313" key="3">
    <source>
        <dbReference type="EMBL" id="GAA0271289.1"/>
    </source>
</evidence>
<feature type="compositionally biased region" description="Basic and acidic residues" evidence="1">
    <location>
        <begin position="1"/>
        <end position="19"/>
    </location>
</feature>
<dbReference type="PANTHER" id="PTHR43762:SF1">
    <property type="entry name" value="D-ARABINONO-1,4-LACTONE OXIDASE"/>
    <property type="match status" value="1"/>
</dbReference>
<dbReference type="InterPro" id="IPR016169">
    <property type="entry name" value="FAD-bd_PCMH_sub2"/>
</dbReference>
<dbReference type="Gene3D" id="3.30.465.10">
    <property type="match status" value="1"/>
</dbReference>
<dbReference type="InterPro" id="IPR036318">
    <property type="entry name" value="FAD-bd_PCMH-like_sf"/>
</dbReference>
<dbReference type="Proteomes" id="UP001501867">
    <property type="component" value="Unassembled WGS sequence"/>
</dbReference>
<dbReference type="InterPro" id="IPR016166">
    <property type="entry name" value="FAD-bd_PCMH"/>
</dbReference>
<reference evidence="3 4" key="1">
    <citation type="journal article" date="2019" name="Int. J. Syst. Evol. Microbiol.">
        <title>The Global Catalogue of Microorganisms (GCM) 10K type strain sequencing project: providing services to taxonomists for standard genome sequencing and annotation.</title>
        <authorList>
            <consortium name="The Broad Institute Genomics Platform"/>
            <consortium name="The Broad Institute Genome Sequencing Center for Infectious Disease"/>
            <person name="Wu L."/>
            <person name="Ma J."/>
        </authorList>
    </citation>
    <scope>NUCLEOTIDE SEQUENCE [LARGE SCALE GENOMIC DNA]</scope>
    <source>
        <strain evidence="3 4">JCM 4505</strain>
    </source>
</reference>
<accession>A0ABN0V249</accession>
<proteinExistence type="predicted"/>
<protein>
    <recommendedName>
        <fullName evidence="2">FAD-binding PCMH-type domain-containing protein</fullName>
    </recommendedName>
</protein>
<evidence type="ECO:0000256" key="1">
    <source>
        <dbReference type="SAM" id="MobiDB-lite"/>
    </source>
</evidence>
<feature type="domain" description="FAD-binding PCMH-type" evidence="2">
    <location>
        <begin position="18"/>
        <end position="276"/>
    </location>
</feature>
<feature type="region of interest" description="Disordered" evidence="1">
    <location>
        <begin position="1"/>
        <end position="28"/>
    </location>
</feature>
<dbReference type="EMBL" id="BAAABV010000005">
    <property type="protein sequence ID" value="GAA0271289.1"/>
    <property type="molecule type" value="Genomic_DNA"/>
</dbReference>
<gene>
    <name evidence="3" type="ORF">GCM10010302_06070</name>
</gene>
<name>A0ABN0V249_9ACTN</name>
<organism evidence="3 4">
    <name type="scientific">Streptomyces polychromogenes</name>
    <dbReference type="NCBI Taxonomy" id="67342"/>
    <lineage>
        <taxon>Bacteria</taxon>
        <taxon>Bacillati</taxon>
        <taxon>Actinomycetota</taxon>
        <taxon>Actinomycetes</taxon>
        <taxon>Kitasatosporales</taxon>
        <taxon>Streptomycetaceae</taxon>
        <taxon>Streptomyces</taxon>
    </lineage>
</organism>
<dbReference type="PANTHER" id="PTHR43762">
    <property type="entry name" value="L-GULONOLACTONE OXIDASE"/>
    <property type="match status" value="1"/>
</dbReference>
<dbReference type="RefSeq" id="WP_344151862.1">
    <property type="nucleotide sequence ID" value="NZ_BAAABV010000005.1"/>
</dbReference>
<dbReference type="PROSITE" id="PS51387">
    <property type="entry name" value="FAD_PCMH"/>
    <property type="match status" value="1"/>
</dbReference>
<evidence type="ECO:0000313" key="4">
    <source>
        <dbReference type="Proteomes" id="UP001501867"/>
    </source>
</evidence>
<keyword evidence="4" id="KW-1185">Reference proteome</keyword>